<reference evidence="1 2" key="1">
    <citation type="submission" date="2023-10" db="EMBL/GenBank/DDBJ databases">
        <title>Complete genome sequence of Shewanella sp. DAU334.</title>
        <authorList>
            <person name="Lee Y.-S."/>
            <person name="Jeong H.-R."/>
            <person name="Hwang E.-J."/>
            <person name="Choi Y.-L."/>
            <person name="Kim G.-D."/>
        </authorList>
    </citation>
    <scope>NUCLEOTIDE SEQUENCE [LARGE SCALE GENOMIC DNA]</scope>
    <source>
        <strain evidence="1 2">DAU334</strain>
    </source>
</reference>
<protein>
    <submittedName>
        <fullName evidence="1">Thioesterase family protein</fullName>
    </submittedName>
</protein>
<dbReference type="Gene3D" id="3.10.129.10">
    <property type="entry name" value="Hotdog Thioesterase"/>
    <property type="match status" value="1"/>
</dbReference>
<accession>A0ABZ0JYK1</accession>
<dbReference type="InterPro" id="IPR051490">
    <property type="entry name" value="THEM6_lcsJ_thioesterase"/>
</dbReference>
<dbReference type="EMBL" id="CP136522">
    <property type="protein sequence ID" value="WOT05375.1"/>
    <property type="molecule type" value="Genomic_DNA"/>
</dbReference>
<name>A0ABZ0JYK1_9GAMM</name>
<dbReference type="RefSeq" id="WP_310469636.1">
    <property type="nucleotide sequence ID" value="NZ_CP136522.1"/>
</dbReference>
<evidence type="ECO:0000313" key="1">
    <source>
        <dbReference type="EMBL" id="WOT05375.1"/>
    </source>
</evidence>
<dbReference type="CDD" id="cd00586">
    <property type="entry name" value="4HBT"/>
    <property type="match status" value="1"/>
</dbReference>
<proteinExistence type="predicted"/>
<dbReference type="Proteomes" id="UP001529491">
    <property type="component" value="Chromosome"/>
</dbReference>
<dbReference type="PANTHER" id="PTHR12475:SF4">
    <property type="entry name" value="PROTEIN THEM6"/>
    <property type="match status" value="1"/>
</dbReference>
<gene>
    <name evidence="1" type="ORF">RGE70_00680</name>
</gene>
<dbReference type="PANTHER" id="PTHR12475">
    <property type="match status" value="1"/>
</dbReference>
<dbReference type="Pfam" id="PF13279">
    <property type="entry name" value="4HBT_2"/>
    <property type="match status" value="1"/>
</dbReference>
<evidence type="ECO:0000313" key="2">
    <source>
        <dbReference type="Proteomes" id="UP001529491"/>
    </source>
</evidence>
<sequence>MNLYFRLIWLLTWRINRAKKIGLLHTSKLRYRVLPSDCDANLHLTNSRYPAFMDLARIHMLSQVGVLKRFMTLGWMPIVNAVEMTYIRDIKPFAKFSVETRMVGWDEKYFYIEHRFVSDRGLHCIAFIRGVFVCKRKVVPIADMLAEAKFDGPSPEIPVEIAKWKSFLKLKKAQNQTL</sequence>
<keyword evidence="2" id="KW-1185">Reference proteome</keyword>
<organism evidence="1 2">
    <name type="scientific">Shewanella youngdeokensis</name>
    <dbReference type="NCBI Taxonomy" id="2999068"/>
    <lineage>
        <taxon>Bacteria</taxon>
        <taxon>Pseudomonadati</taxon>
        <taxon>Pseudomonadota</taxon>
        <taxon>Gammaproteobacteria</taxon>
        <taxon>Alteromonadales</taxon>
        <taxon>Shewanellaceae</taxon>
        <taxon>Shewanella</taxon>
    </lineage>
</organism>
<dbReference type="InterPro" id="IPR029069">
    <property type="entry name" value="HotDog_dom_sf"/>
</dbReference>
<dbReference type="SUPFAM" id="SSF54637">
    <property type="entry name" value="Thioesterase/thiol ester dehydrase-isomerase"/>
    <property type="match status" value="1"/>
</dbReference>